<dbReference type="GO" id="GO:0032958">
    <property type="term" value="P:inositol phosphate biosynthetic process"/>
    <property type="evidence" value="ECO:0007669"/>
    <property type="project" value="InterPro"/>
</dbReference>
<reference evidence="5 6" key="1">
    <citation type="submission" date="2024-02" db="EMBL/GenBank/DDBJ databases">
        <title>De novo assembly and annotation of 12 fungi associated with fruit tree decline syndrome in Ontario, Canada.</title>
        <authorList>
            <person name="Sulman M."/>
            <person name="Ellouze W."/>
            <person name="Ilyukhin E."/>
        </authorList>
    </citation>
    <scope>NUCLEOTIDE SEQUENCE [LARGE SCALE GENOMIC DNA]</scope>
    <source>
        <strain evidence="5 6">M11/M66-122</strain>
    </source>
</reference>
<sequence length="375" mass="41889">MCDADGELFIKPCTQAEVNFYESANQSHPDFAAIMPTYIGTLSLTDATDEAQIHAQIPGLVEHADIPAHLKEEIQSHLHLDERPAAAKKQKGMDAAAWVPTRKLTTDRAVVLDNASFGFKRPNILDAKLGLRLWADNAPQQKKDRFDKIAAETTHKNFGFRVAGMRVYQGSADKSELDPEGYRIFDKDWGRLTVNDDNLLESLKNYIFNEAAGIDQELGKYVASRFAKDLRHIQEVLEKEESRMYSASVLFVFEGDGDALRSAIAEEKAFKAAAEEREAQAEKDLKRGSIRTACSNPRVDSGIGLSEEELMDDDAVLTLEMDDEDWDDEEADLPEIHAIKLIDFAHAEFKPGQGPDENVLKGVRSLAKLFEDMSK</sequence>
<dbReference type="GO" id="GO:0008440">
    <property type="term" value="F:inositol-1,4,5-trisphosphate 3-kinase activity"/>
    <property type="evidence" value="ECO:0007669"/>
    <property type="project" value="TreeGrafter"/>
</dbReference>
<comment type="caution">
    <text evidence="5">The sequence shown here is derived from an EMBL/GenBank/DDBJ whole genome shotgun (WGS) entry which is preliminary data.</text>
</comment>
<dbReference type="Proteomes" id="UP001320420">
    <property type="component" value="Unassembled WGS sequence"/>
</dbReference>
<dbReference type="SUPFAM" id="SSF56104">
    <property type="entry name" value="SAICAR synthase-like"/>
    <property type="match status" value="1"/>
</dbReference>
<accession>A0AAN9YNH7</accession>
<dbReference type="PANTHER" id="PTHR12400:SF103">
    <property type="entry name" value="INOSITOL POLYPHOSPHATE MULTIKINASE"/>
    <property type="match status" value="1"/>
</dbReference>
<dbReference type="InterPro" id="IPR005522">
    <property type="entry name" value="IPK"/>
</dbReference>
<evidence type="ECO:0000313" key="6">
    <source>
        <dbReference type="Proteomes" id="UP001320420"/>
    </source>
</evidence>
<gene>
    <name evidence="5" type="ORF">SLS62_007200</name>
</gene>
<evidence type="ECO:0000256" key="4">
    <source>
        <dbReference type="RuleBase" id="RU363090"/>
    </source>
</evidence>
<organism evidence="5 6">
    <name type="scientific">Diatrype stigma</name>
    <dbReference type="NCBI Taxonomy" id="117547"/>
    <lineage>
        <taxon>Eukaryota</taxon>
        <taxon>Fungi</taxon>
        <taxon>Dikarya</taxon>
        <taxon>Ascomycota</taxon>
        <taxon>Pezizomycotina</taxon>
        <taxon>Sordariomycetes</taxon>
        <taxon>Xylariomycetidae</taxon>
        <taxon>Xylariales</taxon>
        <taxon>Diatrypaceae</taxon>
        <taxon>Diatrype</taxon>
    </lineage>
</organism>
<evidence type="ECO:0000313" key="5">
    <source>
        <dbReference type="EMBL" id="KAK7750801.1"/>
    </source>
</evidence>
<evidence type="ECO:0000256" key="2">
    <source>
        <dbReference type="ARBA" id="ARBA00022679"/>
    </source>
</evidence>
<name>A0AAN9YNH7_9PEZI</name>
<dbReference type="InterPro" id="IPR038286">
    <property type="entry name" value="IPK_sf"/>
</dbReference>
<dbReference type="EC" id="2.7.-.-" evidence="4"/>
<keyword evidence="2 4" id="KW-0808">Transferase</keyword>
<evidence type="ECO:0000256" key="3">
    <source>
        <dbReference type="ARBA" id="ARBA00022777"/>
    </source>
</evidence>
<dbReference type="Gene3D" id="3.30.470.160">
    <property type="entry name" value="Inositol polyphosphate kinase"/>
    <property type="match status" value="1"/>
</dbReference>
<dbReference type="Pfam" id="PF03770">
    <property type="entry name" value="IPK"/>
    <property type="match status" value="1"/>
</dbReference>
<dbReference type="EMBL" id="JAKJXP020000058">
    <property type="protein sequence ID" value="KAK7750801.1"/>
    <property type="molecule type" value="Genomic_DNA"/>
</dbReference>
<dbReference type="GO" id="GO:0005634">
    <property type="term" value="C:nucleus"/>
    <property type="evidence" value="ECO:0007669"/>
    <property type="project" value="TreeGrafter"/>
</dbReference>
<dbReference type="AlphaFoldDB" id="A0AAN9YNH7"/>
<keyword evidence="3 4" id="KW-0418">Kinase</keyword>
<dbReference type="PANTHER" id="PTHR12400">
    <property type="entry name" value="INOSITOL POLYPHOSPHATE KINASE"/>
    <property type="match status" value="1"/>
</dbReference>
<dbReference type="GO" id="GO:0046854">
    <property type="term" value="P:phosphatidylinositol phosphate biosynthetic process"/>
    <property type="evidence" value="ECO:0007669"/>
    <property type="project" value="TreeGrafter"/>
</dbReference>
<keyword evidence="6" id="KW-1185">Reference proteome</keyword>
<comment type="similarity">
    <text evidence="1 4">Belongs to the inositol phosphokinase (IPK) family.</text>
</comment>
<dbReference type="GO" id="GO:0000824">
    <property type="term" value="F:inositol-1,4,5,6-tetrakisphosphate 3-kinase activity"/>
    <property type="evidence" value="ECO:0007669"/>
    <property type="project" value="TreeGrafter"/>
</dbReference>
<protein>
    <recommendedName>
        <fullName evidence="4">Kinase</fullName>
        <ecNumber evidence="4">2.7.-.-</ecNumber>
    </recommendedName>
</protein>
<proteinExistence type="inferred from homology"/>
<evidence type="ECO:0000256" key="1">
    <source>
        <dbReference type="ARBA" id="ARBA00007374"/>
    </source>
</evidence>
<dbReference type="GO" id="GO:0005737">
    <property type="term" value="C:cytoplasm"/>
    <property type="evidence" value="ECO:0007669"/>
    <property type="project" value="TreeGrafter"/>
</dbReference>